<keyword evidence="3" id="KW-1185">Reference proteome</keyword>
<organism evidence="2 3">
    <name type="scientific">Trematosphaeria pertusa</name>
    <dbReference type="NCBI Taxonomy" id="390896"/>
    <lineage>
        <taxon>Eukaryota</taxon>
        <taxon>Fungi</taxon>
        <taxon>Dikarya</taxon>
        <taxon>Ascomycota</taxon>
        <taxon>Pezizomycotina</taxon>
        <taxon>Dothideomycetes</taxon>
        <taxon>Pleosporomycetidae</taxon>
        <taxon>Pleosporales</taxon>
        <taxon>Massarineae</taxon>
        <taxon>Trematosphaeriaceae</taxon>
        <taxon>Trematosphaeria</taxon>
    </lineage>
</organism>
<dbReference type="AlphaFoldDB" id="A0A6A6J1E8"/>
<dbReference type="SUPFAM" id="SSF56112">
    <property type="entry name" value="Protein kinase-like (PK-like)"/>
    <property type="match status" value="1"/>
</dbReference>
<protein>
    <recommendedName>
        <fullName evidence="1">Protein kinase domain-containing protein</fullName>
    </recommendedName>
</protein>
<dbReference type="Pfam" id="PF14479">
    <property type="entry name" value="HeLo"/>
    <property type="match status" value="1"/>
</dbReference>
<evidence type="ECO:0000313" key="3">
    <source>
        <dbReference type="Proteomes" id="UP000800094"/>
    </source>
</evidence>
<dbReference type="InterPro" id="IPR011009">
    <property type="entry name" value="Kinase-like_dom_sf"/>
</dbReference>
<dbReference type="Gene3D" id="1.20.120.1020">
    <property type="entry name" value="Prion-inhibition and propagation, HeLo domain"/>
    <property type="match status" value="1"/>
</dbReference>
<dbReference type="Gene3D" id="1.10.510.10">
    <property type="entry name" value="Transferase(Phosphotransferase) domain 1"/>
    <property type="match status" value="1"/>
</dbReference>
<proteinExistence type="predicted"/>
<dbReference type="PROSITE" id="PS50011">
    <property type="entry name" value="PROTEIN_KINASE_DOM"/>
    <property type="match status" value="1"/>
</dbReference>
<evidence type="ECO:0000259" key="1">
    <source>
        <dbReference type="PROSITE" id="PS50011"/>
    </source>
</evidence>
<dbReference type="InterPro" id="IPR029498">
    <property type="entry name" value="HeLo_dom"/>
</dbReference>
<evidence type="ECO:0000313" key="2">
    <source>
        <dbReference type="EMBL" id="KAF2256604.1"/>
    </source>
</evidence>
<dbReference type="RefSeq" id="XP_033691608.1">
    <property type="nucleotide sequence ID" value="XM_033827616.1"/>
</dbReference>
<sequence>MPDVVSIVALSLTCFHGCVKGLIVLGKAKHYNRDVTDVRLQTELTLHSLITWAEEAGLTQDPPTLLMSANHAALVPEILGQLEMLLLDLNQMKQRYGLYLQSTTEDVEALYDEDSALGQTDRQRGRTEKAYITIFRKRKEPWKRLRWVTLDDRKFDRLLDKAKSYIGQIEKFLEQAKQERRDRYLELCLRNTILHATGQQELGIIGKEYENAPSRLAIAAAARLKRTRLQLGFPDWAMGSSMTTLTKSVSTSTIVERHDSMNPSTLNVPPKEMKVSMRLLTLSRGARAQPLRALAKYDGRVVLLEWKYVAGMTDPTIFKRVNQVAALLQDLGPTLHSLKCRGFVSDHVAKRYGYIFDLPDDLNPPSHPRRLSTSDTDAMQPMPELRSLRQMLDQSSTPSLNIRLSLAVTLLDTLLNLHTSGWLHKELRSDNIILIRRTEYGSGTTRDDLSTYSVFIAGYVYSRLDSPGEMTEPLKSELEADLYRHPSLLCSARQSYHKSLDIFSVGCTLLEIGLWSSLRQILESHSTIGSKSTESPLPERSMSDPTLVSTNALEEVDDELHKSRAEPSRPDLMGLKHELLLSHLAIQRPRLGKMATQKSSLTEAKRSMVMRSLEAAMGKRYTTLIEEFLAAGNMIKETKSDEHEFALDLEMRARDIVQAIAEAM</sequence>
<dbReference type="GeneID" id="54580946"/>
<dbReference type="GO" id="GO:0004672">
    <property type="term" value="F:protein kinase activity"/>
    <property type="evidence" value="ECO:0007669"/>
    <property type="project" value="InterPro"/>
</dbReference>
<dbReference type="InterPro" id="IPR038305">
    <property type="entry name" value="HeLo_sf"/>
</dbReference>
<dbReference type="EMBL" id="ML987189">
    <property type="protein sequence ID" value="KAF2256604.1"/>
    <property type="molecule type" value="Genomic_DNA"/>
</dbReference>
<dbReference type="GO" id="GO:0005524">
    <property type="term" value="F:ATP binding"/>
    <property type="evidence" value="ECO:0007669"/>
    <property type="project" value="InterPro"/>
</dbReference>
<dbReference type="PANTHER" id="PTHR37542:SF1">
    <property type="entry name" value="PRION-INHIBITION AND PROPAGATION HELO DOMAIN-CONTAINING PROTEIN"/>
    <property type="match status" value="1"/>
</dbReference>
<reference evidence="2" key="1">
    <citation type="journal article" date="2020" name="Stud. Mycol.">
        <title>101 Dothideomycetes genomes: a test case for predicting lifestyles and emergence of pathogens.</title>
        <authorList>
            <person name="Haridas S."/>
            <person name="Albert R."/>
            <person name="Binder M."/>
            <person name="Bloem J."/>
            <person name="Labutti K."/>
            <person name="Salamov A."/>
            <person name="Andreopoulos B."/>
            <person name="Baker S."/>
            <person name="Barry K."/>
            <person name="Bills G."/>
            <person name="Bluhm B."/>
            <person name="Cannon C."/>
            <person name="Castanera R."/>
            <person name="Culley D."/>
            <person name="Daum C."/>
            <person name="Ezra D."/>
            <person name="Gonzalez J."/>
            <person name="Henrissat B."/>
            <person name="Kuo A."/>
            <person name="Liang C."/>
            <person name="Lipzen A."/>
            <person name="Lutzoni F."/>
            <person name="Magnuson J."/>
            <person name="Mondo S."/>
            <person name="Nolan M."/>
            <person name="Ohm R."/>
            <person name="Pangilinan J."/>
            <person name="Park H.-J."/>
            <person name="Ramirez L."/>
            <person name="Alfaro M."/>
            <person name="Sun H."/>
            <person name="Tritt A."/>
            <person name="Yoshinaga Y."/>
            <person name="Zwiers L.-H."/>
            <person name="Turgeon B."/>
            <person name="Goodwin S."/>
            <person name="Spatafora J."/>
            <person name="Crous P."/>
            <person name="Grigoriev I."/>
        </authorList>
    </citation>
    <scope>NUCLEOTIDE SEQUENCE</scope>
    <source>
        <strain evidence="2">CBS 122368</strain>
    </source>
</reference>
<name>A0A6A6J1E8_9PLEO</name>
<dbReference type="InterPro" id="IPR000719">
    <property type="entry name" value="Prot_kinase_dom"/>
</dbReference>
<dbReference type="Proteomes" id="UP000800094">
    <property type="component" value="Unassembled WGS sequence"/>
</dbReference>
<accession>A0A6A6J1E8</accession>
<gene>
    <name evidence="2" type="ORF">BU26DRAFT_513409</name>
</gene>
<dbReference type="PANTHER" id="PTHR37542">
    <property type="entry name" value="HELO DOMAIN-CONTAINING PROTEIN-RELATED"/>
    <property type="match status" value="1"/>
</dbReference>
<dbReference type="OrthoDB" id="1911848at2759"/>
<feature type="domain" description="Protein kinase" evidence="1">
    <location>
        <begin position="276"/>
        <end position="646"/>
    </location>
</feature>